<dbReference type="InterPro" id="IPR014942">
    <property type="entry name" value="AbiEii"/>
</dbReference>
<sequence>MHPEVLTEKGKALFPLLKNFSNFYLVGGTALALQIGHRLSVDFDLFCPDGIPKTLLSKAKKVFNDNTVGAAVNNPDELTVFIDEYKITFLRYPFSVLFNFVIYKGIKLLDLREIAVAKAYTIGRRGMYKDYIDLYFLISKENISINEIIKLSEKKYKDEFNSRLFLEQLIYLEDVEEAEILFFKKPVSRIEIKKFFIEQVKEVKL</sequence>
<evidence type="ECO:0000313" key="1">
    <source>
        <dbReference type="EMBL" id="OGL43276.1"/>
    </source>
</evidence>
<gene>
    <name evidence="1" type="ORF">A2042_01550</name>
</gene>
<comment type="caution">
    <text evidence="1">The sequence shown here is derived from an EMBL/GenBank/DDBJ whole genome shotgun (WGS) entry which is preliminary data.</text>
</comment>
<protein>
    <recommendedName>
        <fullName evidence="3">Nucleotidyl transferase AbiEii/AbiGii toxin family protein</fullName>
    </recommendedName>
</protein>
<dbReference type="EMBL" id="MGDB01000007">
    <property type="protein sequence ID" value="OGL43276.1"/>
    <property type="molecule type" value="Genomic_DNA"/>
</dbReference>
<dbReference type="AlphaFoldDB" id="A0A1F7RNY6"/>
<dbReference type="Proteomes" id="UP000178526">
    <property type="component" value="Unassembled WGS sequence"/>
</dbReference>
<name>A0A1F7RNY6_9BACT</name>
<organism evidence="1 2">
    <name type="scientific">Candidatus Schekmanbacteria bacterium GWA2_38_11</name>
    <dbReference type="NCBI Taxonomy" id="1817876"/>
    <lineage>
        <taxon>Bacteria</taxon>
        <taxon>Candidatus Schekmaniibacteriota</taxon>
    </lineage>
</organism>
<reference evidence="1 2" key="1">
    <citation type="journal article" date="2016" name="Nat. Commun.">
        <title>Thousands of microbial genomes shed light on interconnected biogeochemical processes in an aquifer system.</title>
        <authorList>
            <person name="Anantharaman K."/>
            <person name="Brown C.T."/>
            <person name="Hug L.A."/>
            <person name="Sharon I."/>
            <person name="Castelle C.J."/>
            <person name="Probst A.J."/>
            <person name="Thomas B.C."/>
            <person name="Singh A."/>
            <person name="Wilkins M.J."/>
            <person name="Karaoz U."/>
            <person name="Brodie E.L."/>
            <person name="Williams K.H."/>
            <person name="Hubbard S.S."/>
            <person name="Banfield J.F."/>
        </authorList>
    </citation>
    <scope>NUCLEOTIDE SEQUENCE [LARGE SCALE GENOMIC DNA]</scope>
</reference>
<accession>A0A1F7RNY6</accession>
<evidence type="ECO:0000313" key="2">
    <source>
        <dbReference type="Proteomes" id="UP000178526"/>
    </source>
</evidence>
<evidence type="ECO:0008006" key="3">
    <source>
        <dbReference type="Google" id="ProtNLM"/>
    </source>
</evidence>
<dbReference type="Pfam" id="PF08843">
    <property type="entry name" value="AbiEii"/>
    <property type="match status" value="1"/>
</dbReference>
<proteinExistence type="predicted"/>